<dbReference type="InterPro" id="IPR029058">
    <property type="entry name" value="AB_hydrolase_fold"/>
</dbReference>
<reference evidence="2 3" key="1">
    <citation type="submission" date="2023-01" db="EMBL/GenBank/DDBJ databases">
        <title>Analysis of 21 Apiospora genomes using comparative genomics revels a genus with tremendous synthesis potential of carbohydrate active enzymes and secondary metabolites.</title>
        <authorList>
            <person name="Sorensen T."/>
        </authorList>
    </citation>
    <scope>NUCLEOTIDE SEQUENCE [LARGE SCALE GENOMIC DNA]</scope>
    <source>
        <strain evidence="2 3">CBS 20057</strain>
    </source>
</reference>
<evidence type="ECO:0008006" key="4">
    <source>
        <dbReference type="Google" id="ProtNLM"/>
    </source>
</evidence>
<comment type="caution">
    <text evidence="2">The sequence shown here is derived from an EMBL/GenBank/DDBJ whole genome shotgun (WGS) entry which is preliminary data.</text>
</comment>
<feature type="region of interest" description="Disordered" evidence="1">
    <location>
        <begin position="665"/>
        <end position="732"/>
    </location>
</feature>
<accession>A0ABR1RGH0</accession>
<evidence type="ECO:0000256" key="1">
    <source>
        <dbReference type="SAM" id="MobiDB-lite"/>
    </source>
</evidence>
<dbReference type="Proteomes" id="UP001396898">
    <property type="component" value="Unassembled WGS sequence"/>
</dbReference>
<gene>
    <name evidence="2" type="ORF">PG991_009750</name>
</gene>
<proteinExistence type="predicted"/>
<dbReference type="Gene3D" id="3.40.50.1820">
    <property type="entry name" value="alpha/beta hydrolase"/>
    <property type="match status" value="1"/>
</dbReference>
<feature type="compositionally biased region" description="Polar residues" evidence="1">
    <location>
        <begin position="224"/>
        <end position="254"/>
    </location>
</feature>
<feature type="region of interest" description="Disordered" evidence="1">
    <location>
        <begin position="373"/>
        <end position="393"/>
    </location>
</feature>
<protein>
    <recommendedName>
        <fullName evidence="4">AB hydrolase-1 domain-containing protein</fullName>
    </recommendedName>
</protein>
<feature type="compositionally biased region" description="Acidic residues" evidence="1">
    <location>
        <begin position="49"/>
        <end position="61"/>
    </location>
</feature>
<evidence type="ECO:0000313" key="2">
    <source>
        <dbReference type="EMBL" id="KAK8012375.1"/>
    </source>
</evidence>
<feature type="compositionally biased region" description="Polar residues" evidence="1">
    <location>
        <begin position="185"/>
        <end position="198"/>
    </location>
</feature>
<sequence length="873" mass="94734">MATTSTINASPALPPNGTGNGQLNHSREPQGLAIPSRGPPPQSSSSDSGGEDDPLFVDPDDAQGMIQPALSPVVTRLTSPKTPAAEKAAAMDRLEGGGLFSMMEGDSPPEVSTATSVRPAGSGPGATQTDLAKASKRHNRGFSAGQLPFQPTEMEKRPSPWQAGPRTHIVEGESSSSKPFRYGGFSQSPQRRSTTTGAETFRRIRGAFPSITLPTNFFSNITSPSFLSGNTPKQQGSEKGTLPSTDGNSESRTATAADASGPDGARSEQAEGRITAAPIVRSPNGMDASSRPTSSVSNRPRPIRRSTSHDSMPYLTLSRVSSYGDDDRWGHVREQTNSRLKAIKDSWDRPTFKMPQLPNMIPAPLKRNSIFGTEGTSPAPSPGMPSPGFSSALDSKFPELDRAMESLTGDIVILGGYRGSVLRSTKTNRQVWVPVKVGLNIRKVNLEVGLEPEDEERMEETIYPSGMLQNIGPVDISKRLFKKLRECENAKNGKLRVWDFGWDWRLSPRLLSRKLLEFLEKLPSNQDDVSEPKGATVIAHSLGGLITRHAVNQRPELFAGVIYAGTPQRCINILGPLRNGDAVMLNEKVLTAHVNFTLRTSFVFLPEDGYCFVNKHTGEEFPVDFYDPQSWARYSLCPSIEPPQPAWNTRQSPFNSFLNLSASLPNIPGRSRGNSSASDFRGPQTRNNHTAESAQHEVTQDRTLAMQMGSGQPDAKGTQQNRNDADDASKNRNRNMEYLIRTLRDTKQFRAELAHKPELAETNSYPPFAVMYGKDIPTVFAAHVTCREAIASTDCYDELMFRSGDGVVLAREAMLPPGYDLVKGGRISTDRGHITILGDLNAVGQALDAITRGRKKGIGLGPSAHGAKSISSS</sequence>
<feature type="region of interest" description="Disordered" evidence="1">
    <location>
        <begin position="1"/>
        <end position="198"/>
    </location>
</feature>
<feature type="compositionally biased region" description="Polar residues" evidence="1">
    <location>
        <begin position="672"/>
        <end position="693"/>
    </location>
</feature>
<evidence type="ECO:0000313" key="3">
    <source>
        <dbReference type="Proteomes" id="UP001396898"/>
    </source>
</evidence>
<keyword evidence="3" id="KW-1185">Reference proteome</keyword>
<name>A0ABR1RGH0_9PEZI</name>
<organism evidence="2 3">
    <name type="scientific">Apiospora marii</name>
    <dbReference type="NCBI Taxonomy" id="335849"/>
    <lineage>
        <taxon>Eukaryota</taxon>
        <taxon>Fungi</taxon>
        <taxon>Dikarya</taxon>
        <taxon>Ascomycota</taxon>
        <taxon>Pezizomycotina</taxon>
        <taxon>Sordariomycetes</taxon>
        <taxon>Xylariomycetidae</taxon>
        <taxon>Amphisphaeriales</taxon>
        <taxon>Apiosporaceae</taxon>
        <taxon>Apiospora</taxon>
    </lineage>
</organism>
<dbReference type="SUPFAM" id="SSF53474">
    <property type="entry name" value="alpha/beta-Hydrolases"/>
    <property type="match status" value="1"/>
</dbReference>
<dbReference type="EMBL" id="JAQQWI010000015">
    <property type="protein sequence ID" value="KAK8012375.1"/>
    <property type="molecule type" value="Genomic_DNA"/>
</dbReference>
<dbReference type="PANTHER" id="PTHR11440">
    <property type="entry name" value="LECITHIN-CHOLESTEROL ACYLTRANSFERASE-RELATED"/>
    <property type="match status" value="1"/>
</dbReference>
<feature type="region of interest" description="Disordered" evidence="1">
    <location>
        <begin position="224"/>
        <end position="315"/>
    </location>
</feature>